<dbReference type="Pfam" id="PF01276">
    <property type="entry name" value="OKR_DC_1"/>
    <property type="match status" value="1"/>
</dbReference>
<comment type="cofactor">
    <cofactor evidence="1">
        <name>pyridoxal 5'-phosphate</name>
        <dbReference type="ChEBI" id="CHEBI:597326"/>
    </cofactor>
</comment>
<dbReference type="InterPro" id="IPR036633">
    <property type="entry name" value="Prn/Lys/Arg_de-COase_C_sf"/>
</dbReference>
<reference evidence="4" key="1">
    <citation type="journal article" date="2021" name="PeerJ">
        <title>Extensive microbial diversity within the chicken gut microbiome revealed by metagenomics and culture.</title>
        <authorList>
            <person name="Gilroy R."/>
            <person name="Ravi A."/>
            <person name="Getino M."/>
            <person name="Pursley I."/>
            <person name="Horton D.L."/>
            <person name="Alikhan N.F."/>
            <person name="Baker D."/>
            <person name="Gharbi K."/>
            <person name="Hall N."/>
            <person name="Watson M."/>
            <person name="Adriaenssens E.M."/>
            <person name="Foster-Nyarko E."/>
            <person name="Jarju S."/>
            <person name="Secka A."/>
            <person name="Antonio M."/>
            <person name="Oren A."/>
            <person name="Chaudhuri R.R."/>
            <person name="La Ragione R."/>
            <person name="Hildebrand F."/>
            <person name="Pallen M.J."/>
        </authorList>
    </citation>
    <scope>NUCLEOTIDE SEQUENCE</scope>
    <source>
        <strain evidence="4">CHK192-19661</strain>
    </source>
</reference>
<dbReference type="Gene3D" id="3.40.640.10">
    <property type="entry name" value="Type I PLP-dependent aspartate aminotransferase-like (Major domain)"/>
    <property type="match status" value="1"/>
</dbReference>
<dbReference type="InterPro" id="IPR052357">
    <property type="entry name" value="Orn_Lys_Arg_decarboxylase-I"/>
</dbReference>
<organism evidence="4 5">
    <name type="scientific">Candidatus Borkfalkia avicola</name>
    <dbReference type="NCBI Taxonomy" id="2838503"/>
    <lineage>
        <taxon>Bacteria</taxon>
        <taxon>Bacillati</taxon>
        <taxon>Bacillota</taxon>
        <taxon>Clostridia</taxon>
        <taxon>Christensenellales</taxon>
        <taxon>Christensenellaceae</taxon>
        <taxon>Candidatus Borkfalkia</taxon>
    </lineage>
</organism>
<evidence type="ECO:0000313" key="4">
    <source>
        <dbReference type="EMBL" id="HIZ10326.1"/>
    </source>
</evidence>
<reference evidence="4" key="2">
    <citation type="submission" date="2021-04" db="EMBL/GenBank/DDBJ databases">
        <authorList>
            <person name="Gilroy R."/>
        </authorList>
    </citation>
    <scope>NUCLEOTIDE SEQUENCE</scope>
    <source>
        <strain evidence="4">CHK192-19661</strain>
    </source>
</reference>
<keyword evidence="2" id="KW-0663">Pyridoxal phosphate</keyword>
<gene>
    <name evidence="4" type="ORF">H9726_07540</name>
</gene>
<dbReference type="InterPro" id="IPR015424">
    <property type="entry name" value="PyrdxlP-dep_Trfase"/>
</dbReference>
<evidence type="ECO:0000256" key="2">
    <source>
        <dbReference type="ARBA" id="ARBA00022898"/>
    </source>
</evidence>
<proteinExistence type="predicted"/>
<dbReference type="EMBL" id="DXCF01000037">
    <property type="protein sequence ID" value="HIZ10326.1"/>
    <property type="molecule type" value="Genomic_DNA"/>
</dbReference>
<dbReference type="GO" id="GO:0003824">
    <property type="term" value="F:catalytic activity"/>
    <property type="evidence" value="ECO:0007669"/>
    <property type="project" value="InterPro"/>
</dbReference>
<protein>
    <recommendedName>
        <fullName evidence="3">Orn/Lys/Arg decarboxylases family 1 pyridoxal-P attachment site domain-containing protein</fullName>
    </recommendedName>
</protein>
<dbReference type="AlphaFoldDB" id="A0A9D2D8D0"/>
<evidence type="ECO:0000259" key="3">
    <source>
        <dbReference type="Pfam" id="PF01276"/>
    </source>
</evidence>
<dbReference type="InterPro" id="IPR015421">
    <property type="entry name" value="PyrdxlP-dep_Trfase_major"/>
</dbReference>
<sequence length="460" mass="48959">MKLHIYGALQSYKKRAPVRMHMPGHKGSRAFALFGSAAAYDITELPFSDCLESPSGIIARAQTDIADILGARRSHILTDGSTCGIYAMLWAVRGRGAKLIASRDSHKSVFSACAVLGIEPLLLRGGEKEGILLPPSAADIETALQKERDVCAVLVTSPDYYGNVADLPGIAAACRRHGKPLLVDGAHGAYLRFDPDEADAYAGKYADLWVDGSHKTMPTLTQGALLNVGAAADDALAAGAAAGLQLFRTTSPSYLVMASVEYGVKYLEENGAALIDALKRELGLAKARLKKRGLPVYEDGRTLVLAADFAGAGISPAAACEELEQKNIFPELCDGRYVLFYLSPLTPPKQVAKLEREICAVLRRRALRGTAQPPQPLACGVKKFGYLTALSMSHEYVPLGRAAGRVAARNAGITPPCRPVVVAGELITPEAAEALSQAPHTFGLRGGEIAVVRTGRFIRQ</sequence>
<evidence type="ECO:0000256" key="1">
    <source>
        <dbReference type="ARBA" id="ARBA00001933"/>
    </source>
</evidence>
<dbReference type="Gene3D" id="3.90.100.10">
    <property type="entry name" value="Orn/Lys/Arg decarboxylase, C-terminal domain"/>
    <property type="match status" value="1"/>
</dbReference>
<dbReference type="Proteomes" id="UP000824025">
    <property type="component" value="Unassembled WGS sequence"/>
</dbReference>
<accession>A0A9D2D8D0</accession>
<name>A0A9D2D8D0_9FIRM</name>
<comment type="caution">
    <text evidence="4">The sequence shown here is derived from an EMBL/GenBank/DDBJ whole genome shotgun (WGS) entry which is preliminary data.</text>
</comment>
<dbReference type="SUPFAM" id="SSF53383">
    <property type="entry name" value="PLP-dependent transferases"/>
    <property type="match status" value="1"/>
</dbReference>
<dbReference type="PANTHER" id="PTHR43277">
    <property type="entry name" value="ARGININE DECARBOXYLASE"/>
    <property type="match status" value="1"/>
</dbReference>
<dbReference type="SUPFAM" id="SSF55904">
    <property type="entry name" value="Ornithine decarboxylase C-terminal domain"/>
    <property type="match status" value="1"/>
</dbReference>
<feature type="domain" description="Orn/Lys/Arg decarboxylases family 1 pyridoxal-P attachment site" evidence="3">
    <location>
        <begin position="5"/>
        <end position="275"/>
    </location>
</feature>
<evidence type="ECO:0000313" key="5">
    <source>
        <dbReference type="Proteomes" id="UP000824025"/>
    </source>
</evidence>
<dbReference type="PANTHER" id="PTHR43277:SF4">
    <property type="entry name" value="ARGININE DECARBOXYLASE"/>
    <property type="match status" value="1"/>
</dbReference>
<dbReference type="InterPro" id="IPR000310">
    <property type="entry name" value="Orn/Lys/Arg_deCO2ase_major_dom"/>
</dbReference>